<protein>
    <submittedName>
        <fullName evidence="2">Uncharacterized protein</fullName>
    </submittedName>
</protein>
<accession>A0ABT3BLB5</accession>
<comment type="caution">
    <text evidence="2">The sequence shown here is derived from an EMBL/GenBank/DDBJ whole genome shotgun (WGS) entry which is preliminary data.</text>
</comment>
<dbReference type="RefSeq" id="WP_263846566.1">
    <property type="nucleotide sequence ID" value="NZ_JALIEB010000040.1"/>
</dbReference>
<organism evidence="2 3">
    <name type="scientific">Roseobacter sinensis</name>
    <dbReference type="NCBI Taxonomy" id="2931391"/>
    <lineage>
        <taxon>Bacteria</taxon>
        <taxon>Pseudomonadati</taxon>
        <taxon>Pseudomonadota</taxon>
        <taxon>Alphaproteobacteria</taxon>
        <taxon>Rhodobacterales</taxon>
        <taxon>Roseobacteraceae</taxon>
        <taxon>Roseobacter</taxon>
    </lineage>
</organism>
<evidence type="ECO:0000313" key="3">
    <source>
        <dbReference type="Proteomes" id="UP001208690"/>
    </source>
</evidence>
<proteinExistence type="predicted"/>
<keyword evidence="1" id="KW-0472">Membrane</keyword>
<gene>
    <name evidence="2" type="ORF">MUB52_23275</name>
</gene>
<dbReference type="EMBL" id="JALIEB010000040">
    <property type="protein sequence ID" value="MCV3274362.1"/>
    <property type="molecule type" value="Genomic_DNA"/>
</dbReference>
<reference evidence="2 3" key="1">
    <citation type="submission" date="2022-04" db="EMBL/GenBank/DDBJ databases">
        <title>Roseobacter sp. WL0113 is a bacterium isolated from neritic sediment.</title>
        <authorList>
            <person name="Wang L."/>
            <person name="He W."/>
            <person name="Zhang D.-F."/>
        </authorList>
    </citation>
    <scope>NUCLEOTIDE SEQUENCE [LARGE SCALE GENOMIC DNA]</scope>
    <source>
        <strain evidence="2 3">WL0113</strain>
    </source>
</reference>
<keyword evidence="1" id="KW-1133">Transmembrane helix</keyword>
<dbReference type="Proteomes" id="UP001208690">
    <property type="component" value="Unassembled WGS sequence"/>
</dbReference>
<keyword evidence="3" id="KW-1185">Reference proteome</keyword>
<evidence type="ECO:0000313" key="2">
    <source>
        <dbReference type="EMBL" id="MCV3274362.1"/>
    </source>
</evidence>
<feature type="transmembrane region" description="Helical" evidence="1">
    <location>
        <begin position="12"/>
        <end position="31"/>
    </location>
</feature>
<evidence type="ECO:0000256" key="1">
    <source>
        <dbReference type="SAM" id="Phobius"/>
    </source>
</evidence>
<sequence length="52" mass="5218">MFAQLAERFGTIETGLGTLLVGLILTIWILLSRPGVANDGGIGCNGGGDGGD</sequence>
<keyword evidence="1" id="KW-0812">Transmembrane</keyword>
<name>A0ABT3BLB5_9RHOB</name>